<dbReference type="Proteomes" id="UP000033924">
    <property type="component" value="Unassembled WGS sequence"/>
</dbReference>
<feature type="compositionally biased region" description="Gly residues" evidence="1">
    <location>
        <begin position="470"/>
        <end position="481"/>
    </location>
</feature>
<dbReference type="RefSeq" id="WP_016192079.1">
    <property type="nucleotide sequence ID" value="NZ_CP089932.1"/>
</dbReference>
<dbReference type="EMBL" id="JXNU01000003">
    <property type="protein sequence ID" value="KKF35948.1"/>
    <property type="molecule type" value="Genomic_DNA"/>
</dbReference>
<organism evidence="3 4">
    <name type="scientific">Erwinia tracheiphila</name>
    <dbReference type="NCBI Taxonomy" id="65700"/>
    <lineage>
        <taxon>Bacteria</taxon>
        <taxon>Pseudomonadati</taxon>
        <taxon>Pseudomonadota</taxon>
        <taxon>Gammaproteobacteria</taxon>
        <taxon>Enterobacterales</taxon>
        <taxon>Erwiniaceae</taxon>
        <taxon>Erwinia</taxon>
    </lineage>
</organism>
<evidence type="ECO:0000313" key="4">
    <source>
        <dbReference type="Proteomes" id="UP000033924"/>
    </source>
</evidence>
<name>A0A0M2KFG2_9GAMM</name>
<dbReference type="InterPro" id="IPR024459">
    <property type="entry name" value="Acb1-like_N"/>
</dbReference>
<feature type="region of interest" description="Disordered" evidence="1">
    <location>
        <begin position="456"/>
        <end position="508"/>
    </location>
</feature>
<evidence type="ECO:0000256" key="1">
    <source>
        <dbReference type="SAM" id="MobiDB-lite"/>
    </source>
</evidence>
<reference evidence="3 4" key="1">
    <citation type="submission" date="2015-01" db="EMBL/GenBank/DDBJ databases">
        <title>Erwinia tracheiphila.</title>
        <authorList>
            <person name="Shapiro L.R."/>
        </authorList>
    </citation>
    <scope>NUCLEOTIDE SEQUENCE [LARGE SCALE GENOMIC DNA]</scope>
    <source>
        <strain evidence="3 4">BuffGH</strain>
    </source>
</reference>
<dbReference type="PATRIC" id="fig|65700.7.peg.2975"/>
<comment type="caution">
    <text evidence="3">The sequence shown here is derived from an EMBL/GenBank/DDBJ whole genome shotgun (WGS) entry which is preliminary data.</text>
</comment>
<dbReference type="AlphaFoldDB" id="A0A0M2KFG2"/>
<feature type="domain" description="Anti-CBASS protein Acb1-like N-terminal" evidence="2">
    <location>
        <begin position="83"/>
        <end position="427"/>
    </location>
</feature>
<protein>
    <submittedName>
        <fullName evidence="3">Portal protein</fullName>
    </submittedName>
</protein>
<keyword evidence="4" id="KW-1185">Reference proteome</keyword>
<dbReference type="Pfam" id="PF06381">
    <property type="entry name" value="Phage_portal_3"/>
    <property type="match status" value="1"/>
</dbReference>
<evidence type="ECO:0000313" key="3">
    <source>
        <dbReference type="EMBL" id="KKF35948.1"/>
    </source>
</evidence>
<dbReference type="STRING" id="65700.SY86_11755"/>
<evidence type="ECO:0000259" key="2">
    <source>
        <dbReference type="Pfam" id="PF06381"/>
    </source>
</evidence>
<sequence>MWPFKRRKNQVAPVKRSAFTTQLYPALARSEGFNGLELPQPVISGVAMDSIDGAVPAFKGGNVYGVPEAQAMWYASQGFIGNNMCAVIAKHWLVDKACNMPARDAIRQGYDLDCDDKDVAKLLIKRSKKYRINQAMKELIHFGRVYGGRLALFVVETSNPKEWYENPFNLDGVARGSYKGIKQIDPQWVTPELTEANLQDPAGLDFYEPTYYVIAGRRYHKSHFVKFVPFPVPNVLKPTYNYFGVSVPERIYERVYASERTANEAPELAMTKRLLTMGISDLESADKATVSENMSYFIEMRDNYGVHVTGSTDTVQQFDTSLADLDATIMTQYQLVAAGANVPVTKLLGTTPKGFNATGEYEEASYREELESIQSNDLEELLQRHFDMLLRSAGLPVVEVSINWKPLDSPTAAEYADIELKQAQTASAYATAGAIDGYDIRKKLAADKESSYYGLDMSDEEENQIPGETGAVGGIPRGGNEGESADLSSRPGNTLQPGYVATGAPDDS</sequence>
<proteinExistence type="predicted"/>
<gene>
    <name evidence="3" type="ORF">SY86_11755</name>
</gene>
<accession>A0A0M2KFG2</accession>
<feature type="compositionally biased region" description="Polar residues" evidence="1">
    <location>
        <begin position="486"/>
        <end position="496"/>
    </location>
</feature>